<gene>
    <name evidence="10" type="ORF">HYPSUDRAFT_68925</name>
</gene>
<evidence type="ECO:0000256" key="6">
    <source>
        <dbReference type="ARBA" id="ARBA00022989"/>
    </source>
</evidence>
<keyword evidence="6 8" id="KW-1133">Transmembrane helix</keyword>
<feature type="transmembrane region" description="Helical" evidence="8">
    <location>
        <begin position="55"/>
        <end position="76"/>
    </location>
</feature>
<dbReference type="GO" id="GO:0005886">
    <property type="term" value="C:plasma membrane"/>
    <property type="evidence" value="ECO:0007669"/>
    <property type="project" value="UniProtKB-SubCell"/>
</dbReference>
<feature type="transmembrane region" description="Helical" evidence="8">
    <location>
        <begin position="204"/>
        <end position="224"/>
    </location>
</feature>
<keyword evidence="11" id="KW-1185">Reference proteome</keyword>
<feature type="transmembrane region" description="Helical" evidence="8">
    <location>
        <begin position="162"/>
        <end position="180"/>
    </location>
</feature>
<feature type="transmembrane region" description="Helical" evidence="8">
    <location>
        <begin position="451"/>
        <end position="478"/>
    </location>
</feature>
<accession>A0A0D2KZN2</accession>
<feature type="transmembrane region" description="Helical" evidence="8">
    <location>
        <begin position="268"/>
        <end position="287"/>
    </location>
</feature>
<evidence type="ECO:0000313" key="10">
    <source>
        <dbReference type="EMBL" id="KJA19927.1"/>
    </source>
</evidence>
<dbReference type="OrthoDB" id="44736at2759"/>
<evidence type="ECO:0000313" key="11">
    <source>
        <dbReference type="Proteomes" id="UP000054270"/>
    </source>
</evidence>
<reference evidence="11" key="1">
    <citation type="submission" date="2014-04" db="EMBL/GenBank/DDBJ databases">
        <title>Evolutionary Origins and Diversification of the Mycorrhizal Mutualists.</title>
        <authorList>
            <consortium name="DOE Joint Genome Institute"/>
            <consortium name="Mycorrhizal Genomics Consortium"/>
            <person name="Kohler A."/>
            <person name="Kuo A."/>
            <person name="Nagy L.G."/>
            <person name="Floudas D."/>
            <person name="Copeland A."/>
            <person name="Barry K.W."/>
            <person name="Cichocki N."/>
            <person name="Veneault-Fourrey C."/>
            <person name="LaButti K."/>
            <person name="Lindquist E.A."/>
            <person name="Lipzen A."/>
            <person name="Lundell T."/>
            <person name="Morin E."/>
            <person name="Murat C."/>
            <person name="Riley R."/>
            <person name="Ohm R."/>
            <person name="Sun H."/>
            <person name="Tunlid A."/>
            <person name="Henrissat B."/>
            <person name="Grigoriev I.V."/>
            <person name="Hibbett D.S."/>
            <person name="Martin F."/>
        </authorList>
    </citation>
    <scope>NUCLEOTIDE SEQUENCE [LARGE SCALE GENOMIC DNA]</scope>
    <source>
        <strain evidence="11">FD-334 SS-4</strain>
    </source>
</reference>
<feature type="transmembrane region" description="Helical" evidence="8">
    <location>
        <begin position="107"/>
        <end position="127"/>
    </location>
</feature>
<organism evidence="10 11">
    <name type="scientific">Hypholoma sublateritium (strain FD-334 SS-4)</name>
    <dbReference type="NCBI Taxonomy" id="945553"/>
    <lineage>
        <taxon>Eukaryota</taxon>
        <taxon>Fungi</taxon>
        <taxon>Dikarya</taxon>
        <taxon>Basidiomycota</taxon>
        <taxon>Agaricomycotina</taxon>
        <taxon>Agaricomycetes</taxon>
        <taxon>Agaricomycetidae</taxon>
        <taxon>Agaricales</taxon>
        <taxon>Agaricineae</taxon>
        <taxon>Strophariaceae</taxon>
        <taxon>Hypholoma</taxon>
    </lineage>
</organism>
<feature type="region of interest" description="Disordered" evidence="9">
    <location>
        <begin position="1"/>
        <end position="29"/>
    </location>
</feature>
<keyword evidence="7 8" id="KW-0472">Membrane</keyword>
<proteinExistence type="inferred from homology"/>
<feature type="transmembrane region" description="Helical" evidence="8">
    <location>
        <begin position="407"/>
        <end position="431"/>
    </location>
</feature>
<feature type="transmembrane region" description="Helical" evidence="8">
    <location>
        <begin position="134"/>
        <end position="156"/>
    </location>
</feature>
<evidence type="ECO:0000256" key="2">
    <source>
        <dbReference type="ARBA" id="ARBA00004141"/>
    </source>
</evidence>
<evidence type="ECO:0000256" key="4">
    <source>
        <dbReference type="ARBA" id="ARBA00015388"/>
    </source>
</evidence>
<evidence type="ECO:0000256" key="9">
    <source>
        <dbReference type="SAM" id="MobiDB-lite"/>
    </source>
</evidence>
<evidence type="ECO:0000256" key="7">
    <source>
        <dbReference type="ARBA" id="ARBA00023136"/>
    </source>
</evidence>
<evidence type="ECO:0000256" key="8">
    <source>
        <dbReference type="RuleBase" id="RU368066"/>
    </source>
</evidence>
<name>A0A0D2KZN2_HYPSF</name>
<dbReference type="OMA" id="DTIFVAM"/>
<comment type="subcellular location">
    <subcellularLocation>
        <location evidence="8">Cell membrane</location>
        <topology evidence="8">Multi-pass membrane protein</topology>
    </subcellularLocation>
    <subcellularLocation>
        <location evidence="2">Membrane</location>
        <topology evidence="2">Multi-pass membrane protein</topology>
    </subcellularLocation>
</comment>
<evidence type="ECO:0000256" key="3">
    <source>
        <dbReference type="ARBA" id="ARBA00007168"/>
    </source>
</evidence>
<dbReference type="EMBL" id="KN817572">
    <property type="protein sequence ID" value="KJA19927.1"/>
    <property type="molecule type" value="Genomic_DNA"/>
</dbReference>
<protein>
    <recommendedName>
        <fullName evidence="4 8">Protein PNS1</fullName>
    </recommendedName>
</protein>
<dbReference type="STRING" id="945553.A0A0D2KZN2"/>
<dbReference type="AlphaFoldDB" id="A0A0D2KZN2"/>
<comment type="similarity">
    <text evidence="3 8">Belongs to the CTL (choline transporter-like) family.</text>
</comment>
<dbReference type="InterPro" id="IPR007603">
    <property type="entry name" value="Choline_transptr-like"/>
</dbReference>
<comment type="function">
    <text evidence="1 8">Probably involved in transport through the plasma membrane.</text>
</comment>
<dbReference type="Proteomes" id="UP000054270">
    <property type="component" value="Unassembled WGS sequence"/>
</dbReference>
<evidence type="ECO:0000256" key="1">
    <source>
        <dbReference type="ARBA" id="ARBA00002957"/>
    </source>
</evidence>
<evidence type="ECO:0000256" key="5">
    <source>
        <dbReference type="ARBA" id="ARBA00022692"/>
    </source>
</evidence>
<dbReference type="PANTHER" id="PTHR12385:SF4">
    <property type="entry name" value="PROTEIN PNS1"/>
    <property type="match status" value="1"/>
</dbReference>
<sequence>MYQPVGEPNYGPNYGQPTYYPPPDSNVNGQPYYPNDVKNPYDGGRFKPKKTVNDPIFLILFVLQLLGFAALSGVALDTWISQGGLGGGLGKAGGQTGTAVTLNRSTVYLLLLVTAAAMLLSAVYLILTRMFTTMIMHITLVLSIALNIGICVYYWITKYYSGAVIFTIIALLSLFSYFGFRSRIPLASLLLQVVMDVSKHHTSVYAVAFTALFIQAALAVWYTFTTIATYSKWTPGNPSCVTTSCSSGKVAGLIFFETFSFLWTSQVIANVSLSTLAGGPYGSWYYFGPRELGEMPKHPTLSAFGRASTLSLGSIAFGSLIVTILELIKLILQSAQNNANADGHPVEACLACCAACFVGILENLVEYFNRYAYIEIALYGKPYITAAKDTWRLFKDRGIDALVNDSLVGMTMMWGAYLVGVLCSLFGYLYLRFTAPAYNASGQYTAPVILFSFFIGLVCCLTITSAIEAGVSTIFVGLGEDPQVLAIRAPALFAMIAETYPDVTRGVPRD</sequence>
<dbReference type="PANTHER" id="PTHR12385">
    <property type="entry name" value="CHOLINE TRANSPORTER-LIKE (SLC FAMILY 44)"/>
    <property type="match status" value="1"/>
</dbReference>
<feature type="transmembrane region" description="Helical" evidence="8">
    <location>
        <begin position="307"/>
        <end position="328"/>
    </location>
</feature>
<dbReference type="Pfam" id="PF04515">
    <property type="entry name" value="Choline_transpo"/>
    <property type="match status" value="1"/>
</dbReference>
<dbReference type="GO" id="GO:0022857">
    <property type="term" value="F:transmembrane transporter activity"/>
    <property type="evidence" value="ECO:0007669"/>
    <property type="project" value="UniProtKB-UniRule"/>
</dbReference>
<keyword evidence="5 8" id="KW-0812">Transmembrane</keyword>